<protein>
    <recommendedName>
        <fullName evidence="3">Integrase</fullName>
    </recommendedName>
</protein>
<keyword evidence="2" id="KW-1185">Reference proteome</keyword>
<proteinExistence type="predicted"/>
<evidence type="ECO:0000313" key="2">
    <source>
        <dbReference type="Proteomes" id="UP000614123"/>
    </source>
</evidence>
<sequence>MNITVSALEVPTPDSFQKWLRTPRLAKCGVLFTPSEPMWWPNRSARNAINWQAAIRCVPLDWQQWLHAALAYRMSEAAQGTTGLAASILSRAAQVGLNPLNEEHLVDLRERFNMGEFSTLIGFMAFWQACESLEKRPSKALIEAYTSLPKKKRPQNDVILRLDPEQGPFMQVEQDALHQWAHEQFCHGNLDAERYLYLRLAMIYGQRVSQLCMTVFDDFIKTERGYFFRIFWTKQKTDDAGWRAAYETFNLDLNS</sequence>
<dbReference type="Proteomes" id="UP000614123">
    <property type="component" value="Unassembled WGS sequence"/>
</dbReference>
<evidence type="ECO:0000313" key="1">
    <source>
        <dbReference type="EMBL" id="MBI6647816.1"/>
    </source>
</evidence>
<accession>A0ABS0VC72</accession>
<gene>
    <name evidence="1" type="ORF">YA0849_02115</name>
</gene>
<reference evidence="1 2" key="1">
    <citation type="submission" date="2020-12" db="EMBL/GenBank/DDBJ databases">
        <title>Comparative genomic insights into the epidemiology and virulence of plant pathogenic Pseudomonads from Turkey.</title>
        <authorList>
            <person name="Dillon M."/>
            <person name="Ruiz-Bedoya T."/>
            <person name="Bendalovic-Torma C."/>
            <person name="Guttman K.M."/>
            <person name="Kwak H."/>
            <person name="Middleton M.A."/>
            <person name="Wang P.W."/>
            <person name="Horuz S."/>
            <person name="Aysan Y."/>
            <person name="Guttman D.S."/>
        </authorList>
    </citation>
    <scope>NUCLEOTIDE SEQUENCE [LARGE SCALE GENOMIC DNA]</scope>
    <source>
        <strain evidence="1 2">S4_EA_3a</strain>
    </source>
</reference>
<dbReference type="EMBL" id="JAEILD010000007">
    <property type="protein sequence ID" value="MBI6647816.1"/>
    <property type="molecule type" value="Genomic_DNA"/>
</dbReference>
<comment type="caution">
    <text evidence="1">The sequence shown here is derived from an EMBL/GenBank/DDBJ whole genome shotgun (WGS) entry which is preliminary data.</text>
</comment>
<evidence type="ECO:0008006" key="3">
    <source>
        <dbReference type="Google" id="ProtNLM"/>
    </source>
</evidence>
<name>A0ABS0VC72_PSEVE</name>
<organism evidence="1 2">
    <name type="scientific">Pseudomonas veronii</name>
    <dbReference type="NCBI Taxonomy" id="76761"/>
    <lineage>
        <taxon>Bacteria</taxon>
        <taxon>Pseudomonadati</taxon>
        <taxon>Pseudomonadota</taxon>
        <taxon>Gammaproteobacteria</taxon>
        <taxon>Pseudomonadales</taxon>
        <taxon>Pseudomonadaceae</taxon>
        <taxon>Pseudomonas</taxon>
    </lineage>
</organism>